<proteinExistence type="predicted"/>
<dbReference type="Proteomes" id="UP000651475">
    <property type="component" value="Unassembled WGS sequence"/>
</dbReference>
<dbReference type="EMBL" id="JACOOJ010000013">
    <property type="protein sequence ID" value="MBC5632933.1"/>
    <property type="molecule type" value="Genomic_DNA"/>
</dbReference>
<feature type="region of interest" description="Disordered" evidence="1">
    <location>
        <begin position="50"/>
        <end position="72"/>
    </location>
</feature>
<comment type="caution">
    <text evidence="2">The sequence shown here is derived from an EMBL/GenBank/DDBJ whole genome shotgun (WGS) entry which is preliminary data.</text>
</comment>
<accession>A0ABR7DQF3</accession>
<dbReference type="InterPro" id="IPR026408">
    <property type="entry name" value="GG_sam_targ_CFB"/>
</dbReference>
<protein>
    <submittedName>
        <fullName evidence="2">RSAM-modified peptide</fullName>
    </submittedName>
</protein>
<evidence type="ECO:0000313" key="3">
    <source>
        <dbReference type="Proteomes" id="UP000651475"/>
    </source>
</evidence>
<evidence type="ECO:0000313" key="2">
    <source>
        <dbReference type="EMBL" id="MBC5632933.1"/>
    </source>
</evidence>
<organism evidence="2 3">
    <name type="scientific">Parabacteroides hominis</name>
    <dbReference type="NCBI Taxonomy" id="2763057"/>
    <lineage>
        <taxon>Bacteria</taxon>
        <taxon>Pseudomonadati</taxon>
        <taxon>Bacteroidota</taxon>
        <taxon>Bacteroidia</taxon>
        <taxon>Bacteroidales</taxon>
        <taxon>Tannerellaceae</taxon>
        <taxon>Parabacteroides</taxon>
    </lineage>
</organism>
<dbReference type="RefSeq" id="WP_186929689.1">
    <property type="nucleotide sequence ID" value="NZ_JACOOJ010000013.1"/>
</dbReference>
<feature type="compositionally biased region" description="Low complexity" evidence="1">
    <location>
        <begin position="50"/>
        <end position="63"/>
    </location>
</feature>
<dbReference type="NCBIfam" id="TIGR04149">
    <property type="entry name" value="GG_sam_targ_CFB"/>
    <property type="match status" value="1"/>
</dbReference>
<reference evidence="2 3" key="1">
    <citation type="submission" date="2020-08" db="EMBL/GenBank/DDBJ databases">
        <title>Genome public.</title>
        <authorList>
            <person name="Liu C."/>
            <person name="Sun Q."/>
        </authorList>
    </citation>
    <scope>NUCLEOTIDE SEQUENCE [LARGE SCALE GENOMIC DNA]</scope>
    <source>
        <strain evidence="2 3">NSJ-79</strain>
    </source>
</reference>
<evidence type="ECO:0000256" key="1">
    <source>
        <dbReference type="SAM" id="MobiDB-lite"/>
    </source>
</evidence>
<keyword evidence="3" id="KW-1185">Reference proteome</keyword>
<name>A0ABR7DQF3_9BACT</name>
<gene>
    <name evidence="2" type="ORF">H8S65_09150</name>
</gene>
<sequence>MRELKRLSLHNLSQAEIAKKRQSLLKGGSGSVSVCLCGCRYAGGQSGPDDSYYGGSSDIDNGDANADKGLYS</sequence>